<dbReference type="Pfam" id="PF06210">
    <property type="entry name" value="DUF1003"/>
    <property type="match status" value="1"/>
</dbReference>
<dbReference type="KEGG" id="span:AWL63_22080"/>
<protein>
    <recommendedName>
        <fullName evidence="4">DUF1003 domain-containing protein</fullName>
    </recommendedName>
</protein>
<keyword evidence="1" id="KW-1133">Transmembrane helix</keyword>
<evidence type="ECO:0000256" key="1">
    <source>
        <dbReference type="SAM" id="Phobius"/>
    </source>
</evidence>
<keyword evidence="1" id="KW-0472">Membrane</keyword>
<sequence length="175" mass="19166">MTSPTPQMIETLRDNIARLTARERAEAHAAPLSERIAGQITAFTGSMRFVALHLAVFGVWIAVNLGAVPGLPRFDPSFVVLAMVASVEAIFLSTFVLISQNRMAVAADRRADLDLHVNLLAEHELTKLAELVARIAAKLDVPVDRAEFGEIEADVEPTEVLDALDQRRREEGLTQ</sequence>
<gene>
    <name evidence="2" type="ORF">AWL63_22080</name>
</gene>
<evidence type="ECO:0000313" key="3">
    <source>
        <dbReference type="Proteomes" id="UP000094256"/>
    </source>
</evidence>
<accession>A0A1B3ZFR2</accession>
<evidence type="ECO:0008006" key="4">
    <source>
        <dbReference type="Google" id="ProtNLM"/>
    </source>
</evidence>
<dbReference type="RefSeq" id="WP_069206760.1">
    <property type="nucleotide sequence ID" value="NZ_CP014168.1"/>
</dbReference>
<feature type="transmembrane region" description="Helical" evidence="1">
    <location>
        <begin position="49"/>
        <end position="71"/>
    </location>
</feature>
<organism evidence="2 3">
    <name type="scientific">Sphingomonas panacis</name>
    <dbReference type="NCBI Taxonomy" id="1560345"/>
    <lineage>
        <taxon>Bacteria</taxon>
        <taxon>Pseudomonadati</taxon>
        <taxon>Pseudomonadota</taxon>
        <taxon>Alphaproteobacteria</taxon>
        <taxon>Sphingomonadales</taxon>
        <taxon>Sphingomonadaceae</taxon>
        <taxon>Sphingomonas</taxon>
    </lineage>
</organism>
<proteinExistence type="predicted"/>
<name>A0A1B3ZFR2_9SPHN</name>
<feature type="transmembrane region" description="Helical" evidence="1">
    <location>
        <begin position="77"/>
        <end position="99"/>
    </location>
</feature>
<dbReference type="STRING" id="1560345.AWL63_22080"/>
<dbReference type="OrthoDB" id="9795736at2"/>
<keyword evidence="3" id="KW-1185">Reference proteome</keyword>
<evidence type="ECO:0000313" key="2">
    <source>
        <dbReference type="EMBL" id="AOH86249.1"/>
    </source>
</evidence>
<dbReference type="InterPro" id="IPR010406">
    <property type="entry name" value="DUF1003"/>
</dbReference>
<reference evidence="2 3" key="1">
    <citation type="submission" date="2016-01" db="EMBL/GenBank/DDBJ databases">
        <title>Complete genome and mega plasmid sequence of Sphingomonas panacis DCY99 elicits systemic resistance in rice to Xanthomonas oryzae.</title>
        <authorList>
            <person name="Kim Y.J."/>
            <person name="Yang D.C."/>
            <person name="Sing P."/>
        </authorList>
    </citation>
    <scope>NUCLEOTIDE SEQUENCE [LARGE SCALE GENOMIC DNA]</scope>
    <source>
        <strain evidence="2 3">DCY99</strain>
    </source>
</reference>
<dbReference type="EMBL" id="CP014168">
    <property type="protein sequence ID" value="AOH86249.1"/>
    <property type="molecule type" value="Genomic_DNA"/>
</dbReference>
<dbReference type="Proteomes" id="UP000094256">
    <property type="component" value="Chromosome"/>
</dbReference>
<dbReference type="AlphaFoldDB" id="A0A1B3ZFR2"/>
<keyword evidence="1" id="KW-0812">Transmembrane</keyword>